<accession>A0A2P6QNW7</accession>
<proteinExistence type="predicted"/>
<gene>
    <name evidence="1" type="ORF">RchiOBHm_Chr4g0385241</name>
</gene>
<evidence type="ECO:0000313" key="2">
    <source>
        <dbReference type="Proteomes" id="UP000238479"/>
    </source>
</evidence>
<sequence length="57" mass="6215">MYAVTCASVLDSGSQVVFIANPFLYVQLSIDDVLVVDPKPEVLNHSSAILLQQPKIQ</sequence>
<name>A0A2P6QNW7_ROSCH</name>
<keyword evidence="2" id="KW-1185">Reference proteome</keyword>
<reference evidence="1 2" key="1">
    <citation type="journal article" date="2018" name="Nat. Genet.">
        <title>The Rosa genome provides new insights in the design of modern roses.</title>
        <authorList>
            <person name="Bendahmane M."/>
        </authorList>
    </citation>
    <scope>NUCLEOTIDE SEQUENCE [LARGE SCALE GENOMIC DNA]</scope>
    <source>
        <strain evidence="2">cv. Old Blush</strain>
    </source>
</reference>
<evidence type="ECO:0000313" key="1">
    <source>
        <dbReference type="EMBL" id="PRQ35875.1"/>
    </source>
</evidence>
<dbReference type="Proteomes" id="UP000238479">
    <property type="component" value="Chromosome 4"/>
</dbReference>
<dbReference type="EMBL" id="PDCK01000042">
    <property type="protein sequence ID" value="PRQ35875.1"/>
    <property type="molecule type" value="Genomic_DNA"/>
</dbReference>
<organism evidence="1 2">
    <name type="scientific">Rosa chinensis</name>
    <name type="common">China rose</name>
    <dbReference type="NCBI Taxonomy" id="74649"/>
    <lineage>
        <taxon>Eukaryota</taxon>
        <taxon>Viridiplantae</taxon>
        <taxon>Streptophyta</taxon>
        <taxon>Embryophyta</taxon>
        <taxon>Tracheophyta</taxon>
        <taxon>Spermatophyta</taxon>
        <taxon>Magnoliopsida</taxon>
        <taxon>eudicotyledons</taxon>
        <taxon>Gunneridae</taxon>
        <taxon>Pentapetalae</taxon>
        <taxon>rosids</taxon>
        <taxon>fabids</taxon>
        <taxon>Rosales</taxon>
        <taxon>Rosaceae</taxon>
        <taxon>Rosoideae</taxon>
        <taxon>Rosoideae incertae sedis</taxon>
        <taxon>Rosa</taxon>
    </lineage>
</organism>
<comment type="caution">
    <text evidence="1">The sequence shown here is derived from an EMBL/GenBank/DDBJ whole genome shotgun (WGS) entry which is preliminary data.</text>
</comment>
<dbReference type="AlphaFoldDB" id="A0A2P6QNW7"/>
<dbReference type="Gramene" id="PRQ35875">
    <property type="protein sequence ID" value="PRQ35875"/>
    <property type="gene ID" value="RchiOBHm_Chr4g0385241"/>
</dbReference>
<protein>
    <submittedName>
        <fullName evidence="1">Uncharacterized protein</fullName>
    </submittedName>
</protein>